<keyword evidence="3 9" id="KW-0812">Transmembrane</keyword>
<dbReference type="GeneID" id="108675074"/>
<dbReference type="AlphaFoldDB" id="A0A979FIM3"/>
<dbReference type="InterPro" id="IPR018422">
    <property type="entry name" value="Cation/H_exchanger_CPA1"/>
</dbReference>
<feature type="region of interest" description="Disordered" evidence="10">
    <location>
        <begin position="764"/>
        <end position="802"/>
    </location>
</feature>
<feature type="transmembrane region" description="Helical" evidence="11">
    <location>
        <begin position="569"/>
        <end position="590"/>
    </location>
</feature>
<comment type="similarity">
    <text evidence="9">Belongs to the monovalent cation:proton antiporter 1 (CPA1) transporter (TC 2.A.36) family.</text>
</comment>
<evidence type="ECO:0000256" key="1">
    <source>
        <dbReference type="ARBA" id="ARBA00004141"/>
    </source>
</evidence>
<evidence type="ECO:0000256" key="7">
    <source>
        <dbReference type="ARBA" id="ARBA00023136"/>
    </source>
</evidence>
<dbReference type="GO" id="GO:0015386">
    <property type="term" value="F:potassium:proton antiporter activity"/>
    <property type="evidence" value="ECO:0007669"/>
    <property type="project" value="TreeGrafter"/>
</dbReference>
<dbReference type="Pfam" id="PF00999">
    <property type="entry name" value="Na_H_Exchanger"/>
    <property type="match status" value="1"/>
</dbReference>
<accession>A0A979FIM3</accession>
<feature type="region of interest" description="Disordered" evidence="10">
    <location>
        <begin position="19"/>
        <end position="48"/>
    </location>
</feature>
<evidence type="ECO:0000256" key="3">
    <source>
        <dbReference type="ARBA" id="ARBA00022692"/>
    </source>
</evidence>
<evidence type="ECO:0000256" key="5">
    <source>
        <dbReference type="ARBA" id="ARBA00023053"/>
    </source>
</evidence>
<dbReference type="PRINTS" id="PR01084">
    <property type="entry name" value="NAHEXCHNGR"/>
</dbReference>
<dbReference type="OMA" id="DQHIWHT"/>
<evidence type="ECO:0000256" key="4">
    <source>
        <dbReference type="ARBA" id="ARBA00022989"/>
    </source>
</evidence>
<feature type="transmembrane region" description="Helical" evidence="11">
    <location>
        <begin position="463"/>
        <end position="485"/>
    </location>
</feature>
<evidence type="ECO:0000256" key="11">
    <source>
        <dbReference type="SAM" id="Phobius"/>
    </source>
</evidence>
<protein>
    <recommendedName>
        <fullName evidence="9">Sodium/hydrogen exchanger</fullName>
    </recommendedName>
</protein>
<dbReference type="GO" id="GO:0005886">
    <property type="term" value="C:plasma membrane"/>
    <property type="evidence" value="ECO:0007669"/>
    <property type="project" value="TreeGrafter"/>
</dbReference>
<feature type="region of interest" description="Disordered" evidence="10">
    <location>
        <begin position="925"/>
        <end position="958"/>
    </location>
</feature>
<keyword evidence="2 9" id="KW-0813">Transport</keyword>
<dbReference type="RefSeq" id="XP_047736154.1">
    <property type="nucleotide sequence ID" value="XM_047880198.1"/>
</dbReference>
<evidence type="ECO:0000313" key="13">
    <source>
        <dbReference type="Proteomes" id="UP000694843"/>
    </source>
</evidence>
<dbReference type="InterPro" id="IPR006153">
    <property type="entry name" value="Cation/H_exchanger_TM"/>
</dbReference>
<name>A0A979FIM3_HYAAZ</name>
<keyword evidence="6 9" id="KW-0406">Ion transport</keyword>
<dbReference type="NCBIfam" id="TIGR00840">
    <property type="entry name" value="b_cpa1"/>
    <property type="match status" value="1"/>
</dbReference>
<keyword evidence="5" id="KW-0915">Sodium</keyword>
<evidence type="ECO:0000256" key="2">
    <source>
        <dbReference type="ARBA" id="ARBA00022448"/>
    </source>
</evidence>
<feature type="transmembrane region" description="Helical" evidence="11">
    <location>
        <begin position="602"/>
        <end position="629"/>
    </location>
</feature>
<dbReference type="GO" id="GO:0015385">
    <property type="term" value="F:sodium:proton antiporter activity"/>
    <property type="evidence" value="ECO:0007669"/>
    <property type="project" value="InterPro"/>
</dbReference>
<dbReference type="GO" id="GO:0098719">
    <property type="term" value="P:sodium ion import across plasma membrane"/>
    <property type="evidence" value="ECO:0007669"/>
    <property type="project" value="TreeGrafter"/>
</dbReference>
<comment type="subcellular location">
    <subcellularLocation>
        <location evidence="1">Membrane</location>
        <topology evidence="1">Multi-pass membrane protein</topology>
    </subcellularLocation>
</comment>
<feature type="transmembrane region" description="Helical" evidence="11">
    <location>
        <begin position="415"/>
        <end position="443"/>
    </location>
</feature>
<dbReference type="PANTHER" id="PTHR10110">
    <property type="entry name" value="SODIUM/HYDROGEN EXCHANGER"/>
    <property type="match status" value="1"/>
</dbReference>
<dbReference type="Proteomes" id="UP000694843">
    <property type="component" value="Unplaced"/>
</dbReference>
<dbReference type="PANTHER" id="PTHR10110:SF126">
    <property type="entry name" value="NA(+)_H(+) EXCHANGER PROTEIN 7"/>
    <property type="match status" value="1"/>
</dbReference>
<proteinExistence type="inferred from homology"/>
<dbReference type="GO" id="GO:0051453">
    <property type="term" value="P:regulation of intracellular pH"/>
    <property type="evidence" value="ECO:0007669"/>
    <property type="project" value="TreeGrafter"/>
</dbReference>
<feature type="transmembrane region" description="Helical" evidence="11">
    <location>
        <begin position="212"/>
        <end position="232"/>
    </location>
</feature>
<feature type="transmembrane region" description="Helical" evidence="11">
    <location>
        <begin position="313"/>
        <end position="336"/>
    </location>
</feature>
<organism evidence="13 14">
    <name type="scientific">Hyalella azteca</name>
    <name type="common">Amphipod</name>
    <dbReference type="NCBI Taxonomy" id="294128"/>
    <lineage>
        <taxon>Eukaryota</taxon>
        <taxon>Metazoa</taxon>
        <taxon>Ecdysozoa</taxon>
        <taxon>Arthropoda</taxon>
        <taxon>Crustacea</taxon>
        <taxon>Multicrustacea</taxon>
        <taxon>Malacostraca</taxon>
        <taxon>Eumalacostraca</taxon>
        <taxon>Peracarida</taxon>
        <taxon>Amphipoda</taxon>
        <taxon>Senticaudata</taxon>
        <taxon>Talitrida</taxon>
        <taxon>Talitroidea</taxon>
        <taxon>Hyalellidae</taxon>
        <taxon>Hyalella</taxon>
    </lineage>
</organism>
<keyword evidence="7 11" id="KW-0472">Membrane</keyword>
<dbReference type="KEGG" id="hazt:108675074"/>
<feature type="transmembrane region" description="Helical" evidence="11">
    <location>
        <begin position="537"/>
        <end position="557"/>
    </location>
</feature>
<dbReference type="InterPro" id="IPR004709">
    <property type="entry name" value="NaH_exchanger"/>
</dbReference>
<gene>
    <name evidence="14" type="primary">LOC108675074</name>
</gene>
<keyword evidence="4 11" id="KW-1133">Transmembrane helix</keyword>
<feature type="domain" description="Cation/H+ exchanger transmembrane" evidence="12">
    <location>
        <begin position="228"/>
        <end position="627"/>
    </location>
</feature>
<dbReference type="OrthoDB" id="196264at2759"/>
<feature type="compositionally biased region" description="Polar residues" evidence="10">
    <location>
        <begin position="946"/>
        <end position="958"/>
    </location>
</feature>
<evidence type="ECO:0000256" key="8">
    <source>
        <dbReference type="ARBA" id="ARBA00023201"/>
    </source>
</evidence>
<evidence type="ECO:0000259" key="12">
    <source>
        <dbReference type="Pfam" id="PF00999"/>
    </source>
</evidence>
<feature type="transmembrane region" description="Helical" evidence="11">
    <location>
        <begin position="283"/>
        <end position="301"/>
    </location>
</feature>
<evidence type="ECO:0000256" key="10">
    <source>
        <dbReference type="SAM" id="MobiDB-lite"/>
    </source>
</evidence>
<feature type="compositionally biased region" description="Basic residues" evidence="10">
    <location>
        <begin position="766"/>
        <end position="781"/>
    </location>
</feature>
<keyword evidence="9" id="KW-0050">Antiport</keyword>
<evidence type="ECO:0000256" key="9">
    <source>
        <dbReference type="RuleBase" id="RU003722"/>
    </source>
</evidence>
<feature type="compositionally biased region" description="Low complexity" evidence="10">
    <location>
        <begin position="782"/>
        <end position="796"/>
    </location>
</feature>
<feature type="transmembrane region" description="Helical" evidence="11">
    <location>
        <begin position="244"/>
        <end position="263"/>
    </location>
</feature>
<evidence type="ECO:0000313" key="14">
    <source>
        <dbReference type="RefSeq" id="XP_047736154.1"/>
    </source>
</evidence>
<evidence type="ECO:0000256" key="6">
    <source>
        <dbReference type="ARBA" id="ARBA00023065"/>
    </source>
</evidence>
<feature type="transmembrane region" description="Helical" evidence="11">
    <location>
        <begin position="505"/>
        <end position="525"/>
    </location>
</feature>
<keyword evidence="8 9" id="KW-0739">Sodium transport</keyword>
<sequence>MVSHEWPLKRRRRNLGIAPDNVNINASTTPEAERTSINNDTNKTDDDDSVREQIALFPESSKNEDVKDSPNFEYMFVDPEKPPISEDFPIDEAAPADFNIKDPALDSRGHDYDNIASVKDLPEDKISPQQPQEAIPADEVHPEVHLLLQPKSDAAAELSPQETIPGELEASNVKPDVIIVQPGDIVDDDPCAHYHHEHEPGVYVASLRWYEVGVYFTITAFVIFAGLGKLVFHKMHWLSSRVPESCLLIVLGVLMGLLVHYSGGAEGDTDCASAVTFPRFTSQAFFMVLLPPIILESAYSLHDRCFFDNLGTVLVFAVFGTLMNAFFIGVCLWGLATSGGMGEITLTLKESLVFSSLISAVDPVAVLSIFQEIGVNSGLYFLVFGESLLNDGVTVVLYNMLSAVMKMSTVTATDYVLSVVAFFVVVIGGSIIGLFFGILTAFFTKFTGTVRVVEPLAVLGFAYLAYITAEVFHFSGIISLIVAGLTQAQYAYPNISQKSYTTVKYFIKMASATSDTIIFMFLGMVLVHEQHAWQTGFIVWTLVLCFIARVMITLLLAPITNHYRLNPIGIAEQLILAYGGLRGAVAFSLVKLLPSEFEHKELFITATLAVILFTVFVQGITVGPLVNFLKVAMKSKRPRQLLEEVNLKVVDTMMAGIEEVIGQIGDNKVRAYLKAVNDKYFMKWFTIPTKEDPLKKLYEKIAITEHYANLYGPSIIIEKTMQALSVSRQNVNDGESIYESQRGSQDNIVSGELDIPMNSYLGSSLHVHRGSRSSQRRRSSARHSLAPSSTGSRTSKGSGGAYSREEDAKILLKAINNNAFNKLHYTCNKNLLDEDDQDMMKHMDRRRDHAKRLARLAAEADHAGGGQGQYVSSHRPSDYHGLPELYEDFHRDVSDDVPEDVMVLVDTRNLDAIMNFHKRHNIRKQSLRQRSYGDASTDPVSPDPLLSSTPESGHNNLA</sequence>
<reference evidence="14" key="1">
    <citation type="submission" date="2025-08" db="UniProtKB">
        <authorList>
            <consortium name="RefSeq"/>
        </authorList>
    </citation>
    <scope>IDENTIFICATION</scope>
    <source>
        <tissue evidence="14">Whole organism</tissue>
    </source>
</reference>
<keyword evidence="13" id="KW-1185">Reference proteome</keyword>
<dbReference type="Gene3D" id="6.10.140.1330">
    <property type="match status" value="1"/>
</dbReference>